<sequence>MNKFLGRPDLKPTHPNDTKPGLNKIVMTTAQYGNQEVIMEKDVPIKMRDGITIYVNVFRPDKPGKFPVVMSMDPYNKDGLPPYDIFRQVWPTLGSIVTSLYTPFESPDPGFWVPNDYVLVKIAARGSSNSEGDLYPWTETETQDYYEVIEWAGVQEWSDGNVGLNGVSYLAMTQWRVAAMNPPHLKAIIPWEGTSDLYREWYFHGGIPETVFSSDFEKLLKGRWPNNNVEDMVAAQKEHPLLDEHWEERQVKLADIKVPMFVCASWSTQGLHCRGTFEGFKQASSKDKWLLVHGRKEWETYYLRESLEQQKEFFDYFLKGIENDWMDTPRVRYEVMEKFYKGHISNANEWPISQTLYSKHYLNGEKMSLQHTAVQNETTLNYNAEPGQTENSDLRFTFTADKDIEITGNMKLKLWVSADDTDDMDIFVGIKKYDRRGNEVFLPDFNHIENGQVASGWLRISHRELDTERSTPYQPVLKHKRLLKLNKGEIVPVEIEILPSSIFLNSGESLVLVLKGSDIIIDDNPTGSRGYGHHDTVNKGTHSVYAGGVYDSFLLVPVIPKRD</sequence>
<accession>A0A098MBC8</accession>
<dbReference type="Gene3D" id="1.10.3020.20">
    <property type="match status" value="1"/>
</dbReference>
<evidence type="ECO:0000313" key="4">
    <source>
        <dbReference type="EMBL" id="KGE18857.1"/>
    </source>
</evidence>
<dbReference type="InterPro" id="IPR008979">
    <property type="entry name" value="Galactose-bd-like_sf"/>
</dbReference>
<dbReference type="SUPFAM" id="SSF49785">
    <property type="entry name" value="Galactose-binding domain-like"/>
    <property type="match status" value="1"/>
</dbReference>
<dbReference type="eggNOG" id="COG2936">
    <property type="taxonomic scope" value="Bacteria"/>
</dbReference>
<dbReference type="PANTHER" id="PTHR43056">
    <property type="entry name" value="PEPTIDASE S9 PROLYL OLIGOPEPTIDASE"/>
    <property type="match status" value="1"/>
</dbReference>
<dbReference type="InterPro" id="IPR029058">
    <property type="entry name" value="AB_hydrolase_fold"/>
</dbReference>
<reference evidence="4 5" key="1">
    <citation type="submission" date="2014-08" db="EMBL/GenBank/DDBJ databases">
        <authorList>
            <person name="den Bakker H.C."/>
        </authorList>
    </citation>
    <scope>NUCLEOTIDE SEQUENCE [LARGE SCALE GENOMIC DNA]</scope>
    <source>
        <strain evidence="4 5">DSM 18334</strain>
    </source>
</reference>
<dbReference type="Pfam" id="PF02129">
    <property type="entry name" value="Peptidase_S15"/>
    <property type="match status" value="1"/>
</dbReference>
<reference evidence="4 5" key="2">
    <citation type="submission" date="2014-10" db="EMBL/GenBank/DDBJ databases">
        <title>Comparative genomics of the Paenibacillus odorifer group.</title>
        <authorList>
            <person name="Tsai Y.-C."/>
            <person name="Martin N."/>
            <person name="Korlach J."/>
            <person name="Wiedmann M."/>
        </authorList>
    </citation>
    <scope>NUCLEOTIDE SEQUENCE [LARGE SCALE GENOMIC DNA]</scope>
    <source>
        <strain evidence="4 5">DSM 18334</strain>
    </source>
</reference>
<evidence type="ECO:0000256" key="1">
    <source>
        <dbReference type="ARBA" id="ARBA00022801"/>
    </source>
</evidence>
<dbReference type="PANTHER" id="PTHR43056:SF10">
    <property type="entry name" value="COCE_NOND FAMILY, PUTATIVE (AFU_ORTHOLOGUE AFUA_7G00600)-RELATED"/>
    <property type="match status" value="1"/>
</dbReference>
<dbReference type="OrthoDB" id="319764at2"/>
<dbReference type="STRING" id="268407.PWYN_05415"/>
<dbReference type="EMBL" id="JQCR01000002">
    <property type="protein sequence ID" value="KGE18857.1"/>
    <property type="molecule type" value="Genomic_DNA"/>
</dbReference>
<dbReference type="RefSeq" id="WP_036649184.1">
    <property type="nucleotide sequence ID" value="NZ_JQCR01000002.1"/>
</dbReference>
<keyword evidence="1" id="KW-0378">Hydrolase</keyword>
<feature type="region of interest" description="Disordered" evidence="2">
    <location>
        <begin position="1"/>
        <end position="20"/>
    </location>
</feature>
<dbReference type="Gene3D" id="3.40.50.1820">
    <property type="entry name" value="alpha/beta hydrolase"/>
    <property type="match status" value="1"/>
</dbReference>
<keyword evidence="5" id="KW-1185">Reference proteome</keyword>
<dbReference type="SMART" id="SM00939">
    <property type="entry name" value="PepX_C"/>
    <property type="match status" value="1"/>
</dbReference>
<dbReference type="SUPFAM" id="SSF53474">
    <property type="entry name" value="alpha/beta-Hydrolases"/>
    <property type="match status" value="1"/>
</dbReference>
<protein>
    <submittedName>
        <fullName evidence="4">Acyl esterase</fullName>
    </submittedName>
</protein>
<evidence type="ECO:0000256" key="2">
    <source>
        <dbReference type="SAM" id="MobiDB-lite"/>
    </source>
</evidence>
<dbReference type="AlphaFoldDB" id="A0A098MBC8"/>
<dbReference type="Gene3D" id="2.60.120.260">
    <property type="entry name" value="Galactose-binding domain-like"/>
    <property type="match status" value="1"/>
</dbReference>
<feature type="compositionally biased region" description="Basic and acidic residues" evidence="2">
    <location>
        <begin position="1"/>
        <end position="17"/>
    </location>
</feature>
<dbReference type="NCBIfam" id="TIGR00976">
    <property type="entry name" value="CocE_NonD"/>
    <property type="match status" value="2"/>
</dbReference>
<dbReference type="InterPro" id="IPR005674">
    <property type="entry name" value="CocE/Ser_esterase"/>
</dbReference>
<dbReference type="Pfam" id="PF08530">
    <property type="entry name" value="PepX_C"/>
    <property type="match status" value="1"/>
</dbReference>
<proteinExistence type="predicted"/>
<name>A0A098MBC8_9BACL</name>
<dbReference type="InterPro" id="IPR050585">
    <property type="entry name" value="Xaa-Pro_dipeptidyl-ppase/CocE"/>
</dbReference>
<feature type="domain" description="Xaa-Pro dipeptidyl-peptidase C-terminal" evidence="3">
    <location>
        <begin position="311"/>
        <end position="555"/>
    </location>
</feature>
<gene>
    <name evidence="4" type="ORF">PWYN_05415</name>
</gene>
<dbReference type="GO" id="GO:0008239">
    <property type="term" value="F:dipeptidyl-peptidase activity"/>
    <property type="evidence" value="ECO:0007669"/>
    <property type="project" value="InterPro"/>
</dbReference>
<evidence type="ECO:0000313" key="5">
    <source>
        <dbReference type="Proteomes" id="UP000029734"/>
    </source>
</evidence>
<organism evidence="4 5">
    <name type="scientific">Paenibacillus wynnii</name>
    <dbReference type="NCBI Taxonomy" id="268407"/>
    <lineage>
        <taxon>Bacteria</taxon>
        <taxon>Bacillati</taxon>
        <taxon>Bacillota</taxon>
        <taxon>Bacilli</taxon>
        <taxon>Bacillales</taxon>
        <taxon>Paenibacillaceae</taxon>
        <taxon>Paenibacillus</taxon>
    </lineage>
</organism>
<dbReference type="Proteomes" id="UP000029734">
    <property type="component" value="Unassembled WGS sequence"/>
</dbReference>
<dbReference type="InterPro" id="IPR013736">
    <property type="entry name" value="Xaa-Pro_dipept_C"/>
</dbReference>
<evidence type="ECO:0000259" key="3">
    <source>
        <dbReference type="SMART" id="SM00939"/>
    </source>
</evidence>
<dbReference type="InterPro" id="IPR000383">
    <property type="entry name" value="Xaa-Pro-like_dom"/>
</dbReference>
<comment type="caution">
    <text evidence="4">The sequence shown here is derived from an EMBL/GenBank/DDBJ whole genome shotgun (WGS) entry which is preliminary data.</text>
</comment>